<dbReference type="OrthoDB" id="5460360at2"/>
<protein>
    <recommendedName>
        <fullName evidence="4">AbrB family transcriptional regulator</fullName>
    </recommendedName>
</protein>
<feature type="transmembrane region" description="Helical" evidence="1">
    <location>
        <begin position="250"/>
        <end position="269"/>
    </location>
</feature>
<dbReference type="PIRSF" id="PIRSF038991">
    <property type="entry name" value="Protein_AbrB"/>
    <property type="match status" value="1"/>
</dbReference>
<feature type="transmembrane region" description="Helical" evidence="1">
    <location>
        <begin position="224"/>
        <end position="244"/>
    </location>
</feature>
<dbReference type="NCBIfam" id="TIGR03082">
    <property type="entry name" value="Gneg_AbrB_dup"/>
    <property type="match status" value="2"/>
</dbReference>
<dbReference type="Pfam" id="PF05145">
    <property type="entry name" value="AbrB"/>
    <property type="match status" value="1"/>
</dbReference>
<dbReference type="PATRIC" id="fig|46224.3.peg.2090"/>
<keyword evidence="1" id="KW-1133">Transmembrane helix</keyword>
<keyword evidence="3" id="KW-1185">Reference proteome</keyword>
<dbReference type="PANTHER" id="PTHR38457:SF1">
    <property type="entry name" value="REGULATOR ABRB-RELATED"/>
    <property type="match status" value="1"/>
</dbReference>
<gene>
    <name evidence="2" type="ORF">B4102_0948</name>
</gene>
<keyword evidence="1" id="KW-0812">Transmembrane</keyword>
<feature type="transmembrane region" description="Helical" evidence="1">
    <location>
        <begin position="158"/>
        <end position="177"/>
    </location>
</feature>
<dbReference type="AlphaFoldDB" id="A0A150KLX6"/>
<feature type="transmembrane region" description="Helical" evidence="1">
    <location>
        <begin position="12"/>
        <end position="45"/>
    </location>
</feature>
<proteinExistence type="predicted"/>
<accession>A0A150KLX6</accession>
<dbReference type="InterPro" id="IPR017516">
    <property type="entry name" value="AbrB_dup"/>
</dbReference>
<keyword evidence="1" id="KW-0472">Membrane</keyword>
<feature type="transmembrane region" description="Helical" evidence="1">
    <location>
        <begin position="342"/>
        <end position="365"/>
    </location>
</feature>
<reference evidence="2 3" key="1">
    <citation type="submission" date="2016-01" db="EMBL/GenBank/DDBJ databases">
        <title>Genome Sequences of Twelve Sporeforming Bacillus Species Isolated from Foods.</title>
        <authorList>
            <person name="Berendsen E.M."/>
            <person name="Wells-Bennik M.H."/>
            <person name="Krawcyk A.O."/>
            <person name="De Jong A."/>
            <person name="Holsappel S."/>
            <person name="Eijlander R.T."/>
            <person name="Kuipers O.P."/>
        </authorList>
    </citation>
    <scope>NUCLEOTIDE SEQUENCE [LARGE SCALE GENOMIC DNA]</scope>
    <source>
        <strain evidence="2 3">B4102</strain>
    </source>
</reference>
<evidence type="ECO:0008006" key="4">
    <source>
        <dbReference type="Google" id="ProtNLM"/>
    </source>
</evidence>
<dbReference type="EMBL" id="LQYN01000169">
    <property type="protein sequence ID" value="KYC84217.1"/>
    <property type="molecule type" value="Genomic_DNA"/>
</dbReference>
<comment type="caution">
    <text evidence="2">The sequence shown here is derived from an EMBL/GenBank/DDBJ whole genome shotgun (WGS) entry which is preliminary data.</text>
</comment>
<dbReference type="GO" id="GO:0010468">
    <property type="term" value="P:regulation of gene expression"/>
    <property type="evidence" value="ECO:0007669"/>
    <property type="project" value="InterPro"/>
</dbReference>
<dbReference type="InterPro" id="IPR007820">
    <property type="entry name" value="AbrB_fam"/>
</dbReference>
<name>A0A150KLX6_9BACI</name>
<feature type="transmembrane region" description="Helical" evidence="1">
    <location>
        <begin position="289"/>
        <end position="322"/>
    </location>
</feature>
<dbReference type="PANTHER" id="PTHR38457">
    <property type="entry name" value="REGULATOR ABRB-RELATED"/>
    <property type="match status" value="1"/>
</dbReference>
<evidence type="ECO:0000256" key="1">
    <source>
        <dbReference type="SAM" id="Phobius"/>
    </source>
</evidence>
<dbReference type="Proteomes" id="UP000075666">
    <property type="component" value="Unassembled WGS sequence"/>
</dbReference>
<dbReference type="GO" id="GO:0016020">
    <property type="term" value="C:membrane"/>
    <property type="evidence" value="ECO:0007669"/>
    <property type="project" value="InterPro"/>
</dbReference>
<evidence type="ECO:0000313" key="2">
    <source>
        <dbReference type="EMBL" id="KYC84217.1"/>
    </source>
</evidence>
<organism evidence="2 3">
    <name type="scientific">Heyndrickxia sporothermodurans</name>
    <dbReference type="NCBI Taxonomy" id="46224"/>
    <lineage>
        <taxon>Bacteria</taxon>
        <taxon>Bacillati</taxon>
        <taxon>Bacillota</taxon>
        <taxon>Bacilli</taxon>
        <taxon>Bacillales</taxon>
        <taxon>Bacillaceae</taxon>
        <taxon>Heyndrickxia</taxon>
    </lineage>
</organism>
<evidence type="ECO:0000313" key="3">
    <source>
        <dbReference type="Proteomes" id="UP000075666"/>
    </source>
</evidence>
<feature type="transmembrane region" description="Helical" evidence="1">
    <location>
        <begin position="92"/>
        <end position="114"/>
    </location>
</feature>
<sequence length="382" mass="41675">MKRKSLFQSICFMIISSIGGLVLSLAGLSIGWMIGTLLIAAFLSFKRPAFLKIPREQKGLPPYWLRIGQCILAIELGQKINLSVVHTFKDHWLVILVMLFLSIVFALISGLLLWKFSNTDMITSFFGTSPGGLSAMPSIAEEVGANTIVVTIIQTMRVFLVVLTIPLFASTWSHHPANHVIANSDVVSSGGVSGFEWSHLLWTLILAFGVWGGYYIGKHLKFPAPWLVGGMLGVGCLQTLGSTFVGHDMIAWWPHSAIILSQIFIASSIGSRFYKEMLTGIGKTMWVSLLTTIGLIVSMLVCAYFVSIITGISFITSMLAFAPGGIAEMATTSAVLGADSTFVVVVQVLRVLVVCIILPTLFRGLKQWEVRKMTRAQSRISA</sequence>
<dbReference type="STRING" id="46224.B4102_0948"/>
<feature type="transmembrane region" description="Helical" evidence="1">
    <location>
        <begin position="197"/>
        <end position="217"/>
    </location>
</feature>